<dbReference type="AlphaFoldDB" id="A0A3B0M817"/>
<proteinExistence type="predicted"/>
<sequence>MVLKKLTDSIRLRFISQLADRWGQPDPRKIAALPNEILTHWQAFFLLESEPESTDKVGNEVIAHNDVNQQCNNVMRILNG</sequence>
<organism evidence="1">
    <name type="scientific">Arsenophonus endosymbiont of Trialeurodes vaporariorum</name>
    <dbReference type="NCBI Taxonomy" id="235567"/>
    <lineage>
        <taxon>Bacteria</taxon>
        <taxon>Pseudomonadati</taxon>
        <taxon>Pseudomonadota</taxon>
        <taxon>Gammaproteobacteria</taxon>
        <taxon>Enterobacterales</taxon>
        <taxon>Morganellaceae</taxon>
        <taxon>Arsenophonus</taxon>
    </lineage>
</organism>
<name>A0A3B0M817_9GAMM</name>
<reference evidence="1" key="1">
    <citation type="submission" date="2018-04" db="EMBL/GenBank/DDBJ databases">
        <authorList>
            <person name="Go L.Y."/>
            <person name="Mitchell J.A."/>
        </authorList>
    </citation>
    <scope>NUCLEOTIDE SEQUENCE</scope>
    <source>
        <strain evidence="1">ARTV</strain>
    </source>
</reference>
<accession>A0A3B0M817</accession>
<dbReference type="EMBL" id="UFQR01000013">
    <property type="protein sequence ID" value="SSW96318.1"/>
    <property type="molecule type" value="Genomic_DNA"/>
</dbReference>
<gene>
    <name evidence="1" type="ORF">ARTV_2682</name>
</gene>
<protein>
    <submittedName>
        <fullName evidence="1">Uncharacterized protein</fullName>
    </submittedName>
</protein>
<evidence type="ECO:0000313" key="1">
    <source>
        <dbReference type="EMBL" id="SSW96318.1"/>
    </source>
</evidence>